<evidence type="ECO:0000313" key="2">
    <source>
        <dbReference type="Proteomes" id="UP000199233"/>
    </source>
</evidence>
<dbReference type="RefSeq" id="WP_143068906.1">
    <property type="nucleotide sequence ID" value="NZ_FOFS01000006.1"/>
</dbReference>
<gene>
    <name evidence="1" type="ORF">SAMN04488038_106181</name>
</gene>
<dbReference type="EMBL" id="FOFS01000006">
    <property type="protein sequence ID" value="SEQ43875.1"/>
    <property type="molecule type" value="Genomic_DNA"/>
</dbReference>
<dbReference type="SUPFAM" id="SSF54909">
    <property type="entry name" value="Dimeric alpha+beta barrel"/>
    <property type="match status" value="1"/>
</dbReference>
<organism evidence="1 2">
    <name type="scientific">Solimonas aquatica</name>
    <dbReference type="NCBI Taxonomy" id="489703"/>
    <lineage>
        <taxon>Bacteria</taxon>
        <taxon>Pseudomonadati</taxon>
        <taxon>Pseudomonadota</taxon>
        <taxon>Gammaproteobacteria</taxon>
        <taxon>Nevskiales</taxon>
        <taxon>Nevskiaceae</taxon>
        <taxon>Solimonas</taxon>
    </lineage>
</organism>
<reference evidence="1 2" key="1">
    <citation type="submission" date="2016-10" db="EMBL/GenBank/DDBJ databases">
        <authorList>
            <person name="de Groot N.N."/>
        </authorList>
    </citation>
    <scope>NUCLEOTIDE SEQUENCE [LARGE SCALE GENOMIC DNA]</scope>
    <source>
        <strain evidence="1 2">DSM 25927</strain>
    </source>
</reference>
<dbReference type="Gene3D" id="3.30.70.100">
    <property type="match status" value="1"/>
</dbReference>
<dbReference type="AlphaFoldDB" id="A0A1H9G135"/>
<protein>
    <recommendedName>
        <fullName evidence="3">EthD domain-containing protein</fullName>
    </recommendedName>
</protein>
<name>A0A1H9G135_9GAMM</name>
<dbReference type="STRING" id="489703.SAMN04488038_106181"/>
<accession>A0A1H9G135</accession>
<sequence>MAQYRMVVLSAPVPGREAEYNHWYQQVHLPEVLRLPGFVAAQRLRLAHNLVEASAHPYAAIYELETEDLPGLLQQLRDAAAGGGLQMSEAIDTAGVIASVYEVCGPRLQA</sequence>
<dbReference type="OrthoDB" id="3034735at2"/>
<evidence type="ECO:0008006" key="3">
    <source>
        <dbReference type="Google" id="ProtNLM"/>
    </source>
</evidence>
<dbReference type="InterPro" id="IPR011008">
    <property type="entry name" value="Dimeric_a/b-barrel"/>
</dbReference>
<proteinExistence type="predicted"/>
<keyword evidence="2" id="KW-1185">Reference proteome</keyword>
<evidence type="ECO:0000313" key="1">
    <source>
        <dbReference type="EMBL" id="SEQ43875.1"/>
    </source>
</evidence>
<dbReference type="Proteomes" id="UP000199233">
    <property type="component" value="Unassembled WGS sequence"/>
</dbReference>